<gene>
    <name evidence="3" type="ORF">BUALT_Bualt19G0038500</name>
</gene>
<dbReference type="AlphaFoldDB" id="A0AAV6W974"/>
<dbReference type="InterPro" id="IPR004332">
    <property type="entry name" value="Transposase_MuDR"/>
</dbReference>
<dbReference type="EMBL" id="WHWC01000019">
    <property type="protein sequence ID" value="KAG8363593.1"/>
    <property type="molecule type" value="Genomic_DNA"/>
</dbReference>
<dbReference type="SMART" id="SM00575">
    <property type="entry name" value="ZnF_PMZ"/>
    <property type="match status" value="1"/>
</dbReference>
<reference evidence="3" key="1">
    <citation type="submission" date="2019-10" db="EMBL/GenBank/DDBJ databases">
        <authorList>
            <person name="Zhang R."/>
            <person name="Pan Y."/>
            <person name="Wang J."/>
            <person name="Ma R."/>
            <person name="Yu S."/>
        </authorList>
    </citation>
    <scope>NUCLEOTIDE SEQUENCE</scope>
    <source>
        <strain evidence="3">LA-IB0</strain>
        <tissue evidence="3">Leaf</tissue>
    </source>
</reference>
<feature type="region of interest" description="Disordered" evidence="1">
    <location>
        <begin position="394"/>
        <end position="425"/>
    </location>
</feature>
<feature type="compositionally biased region" description="Basic and acidic residues" evidence="1">
    <location>
        <begin position="401"/>
        <end position="410"/>
    </location>
</feature>
<organism evidence="3 4">
    <name type="scientific">Buddleja alternifolia</name>
    <dbReference type="NCBI Taxonomy" id="168488"/>
    <lineage>
        <taxon>Eukaryota</taxon>
        <taxon>Viridiplantae</taxon>
        <taxon>Streptophyta</taxon>
        <taxon>Embryophyta</taxon>
        <taxon>Tracheophyta</taxon>
        <taxon>Spermatophyta</taxon>
        <taxon>Magnoliopsida</taxon>
        <taxon>eudicotyledons</taxon>
        <taxon>Gunneridae</taxon>
        <taxon>Pentapetalae</taxon>
        <taxon>asterids</taxon>
        <taxon>lamiids</taxon>
        <taxon>Lamiales</taxon>
        <taxon>Scrophulariaceae</taxon>
        <taxon>Buddlejeae</taxon>
        <taxon>Buddleja</taxon>
    </lineage>
</organism>
<feature type="region of interest" description="Disordered" evidence="1">
    <location>
        <begin position="437"/>
        <end position="561"/>
    </location>
</feature>
<feature type="region of interest" description="Disordered" evidence="1">
    <location>
        <begin position="653"/>
        <end position="681"/>
    </location>
</feature>
<dbReference type="PANTHER" id="PTHR31973:SF187">
    <property type="entry name" value="MUTATOR TRANSPOSASE MUDRA PROTEIN"/>
    <property type="match status" value="1"/>
</dbReference>
<protein>
    <recommendedName>
        <fullName evidence="2">Zinc finger PMZ-type domain-containing protein</fullName>
    </recommendedName>
</protein>
<evidence type="ECO:0000259" key="2">
    <source>
        <dbReference type="SMART" id="SM00575"/>
    </source>
</evidence>
<dbReference type="InterPro" id="IPR006564">
    <property type="entry name" value="Znf_PMZ"/>
</dbReference>
<comment type="caution">
    <text evidence="3">The sequence shown here is derived from an EMBL/GenBank/DDBJ whole genome shotgun (WGS) entry which is preliminary data.</text>
</comment>
<feature type="compositionally biased region" description="Polar residues" evidence="1">
    <location>
        <begin position="531"/>
        <end position="559"/>
    </location>
</feature>
<evidence type="ECO:0000256" key="1">
    <source>
        <dbReference type="SAM" id="MobiDB-lite"/>
    </source>
</evidence>
<keyword evidence="4" id="KW-1185">Reference proteome</keyword>
<feature type="domain" description="Zinc finger PMZ-type" evidence="2">
    <location>
        <begin position="319"/>
        <end position="346"/>
    </location>
</feature>
<dbReference type="Pfam" id="PF03108">
    <property type="entry name" value="DBD_Tnp_Mut"/>
    <property type="match status" value="1"/>
</dbReference>
<feature type="compositionally biased region" description="Basic residues" evidence="1">
    <location>
        <begin position="668"/>
        <end position="681"/>
    </location>
</feature>
<feature type="compositionally biased region" description="Polar residues" evidence="1">
    <location>
        <begin position="455"/>
        <end position="476"/>
    </location>
</feature>
<accession>A0AAV6W974</accession>
<dbReference type="GO" id="GO:0008270">
    <property type="term" value="F:zinc ion binding"/>
    <property type="evidence" value="ECO:0007669"/>
    <property type="project" value="InterPro"/>
</dbReference>
<dbReference type="PANTHER" id="PTHR31973">
    <property type="entry name" value="POLYPROTEIN, PUTATIVE-RELATED"/>
    <property type="match status" value="1"/>
</dbReference>
<name>A0AAV6W974_9LAMI</name>
<proteinExistence type="predicted"/>
<dbReference type="Proteomes" id="UP000826271">
    <property type="component" value="Unassembled WGS sequence"/>
</dbReference>
<feature type="compositionally biased region" description="Low complexity" evidence="1">
    <location>
        <begin position="507"/>
        <end position="517"/>
    </location>
</feature>
<evidence type="ECO:0000313" key="3">
    <source>
        <dbReference type="EMBL" id="KAG8363593.1"/>
    </source>
</evidence>
<evidence type="ECO:0000313" key="4">
    <source>
        <dbReference type="Proteomes" id="UP000826271"/>
    </source>
</evidence>
<sequence length="681" mass="77223">MDKLTRKIGLTEDRRYYIITNNVFKLLYFDMDMTQHAKLHIPTREMNVYVKVLTELENSEGDDVVFLGEDTKVDDVVGEDVDVAGEDVGVVGKDEGNFGGDVDDSDDLLDSDYDMEEEWGDDDQMFQRNIDPGIELEIYVPEFTIGMQFSTKKEFRRAVQSHAVNARRTLKTTKNVGHRVYVRCVGDDCQWRINVVKVKNEATFRIREYNSNCPQTFHVKNVNTDWLSKKFLKKFKYDPKRNVKGFRQDVIEEINCHVSKDQAYRAKTKALKAIEGSPDYQYTKLWNYADELRRSNPGSTIILGTEDDSEGVRFNLSERSCTCRKWGLSGIPYEHVISAIFDQREVPEDYVDECYSVDTYKIVYAPAIMGINGKQLWGDSMYIPPLPPNFGRGAGRPARARRMEPGETAKKGKKRRRIQEQKLRRQQTTVKCRKCGVEGHNSATCSQGREEAVQDGQSDLSNRTEGQRSAETTNQLVGVENAKGSQRVEHEGDQPMVADTIDIEDMTQSTQTTTNTSPRRGRRPGKESVISDYQTTILPPSRQSENPTILPPSQQSTQEPEADIETNFMTPRGACLYPPPIPPTMPGPTMYQQLQMAIGRFQRQTQPSGIHSRVQTRALPPMTGSTFIPSRSVTTSQQSSDVRSFIVEGGQKYVSISNPAADKTQPPKSRKSITKKPVWRP</sequence>